<dbReference type="InterPro" id="IPR038987">
    <property type="entry name" value="MoeA-like"/>
</dbReference>
<dbReference type="Pfam" id="PF03454">
    <property type="entry name" value="MoeA_C"/>
    <property type="match status" value="1"/>
</dbReference>
<name>Q0W6D3_METAR</name>
<dbReference type="Pfam" id="PF03453">
    <property type="entry name" value="MoeA_N"/>
    <property type="match status" value="1"/>
</dbReference>
<dbReference type="InterPro" id="IPR008284">
    <property type="entry name" value="MoCF_biosynth_CS"/>
</dbReference>
<evidence type="ECO:0000256" key="9">
    <source>
        <dbReference type="ARBA" id="ARBA00047317"/>
    </source>
</evidence>
<accession>Q0W6D3</accession>
<dbReference type="Pfam" id="PF00994">
    <property type="entry name" value="MoCF_biosynth"/>
    <property type="match status" value="1"/>
</dbReference>
<dbReference type="PROSITE" id="PS01079">
    <property type="entry name" value="MOCF_BIOSYNTHESIS_2"/>
    <property type="match status" value="1"/>
</dbReference>
<dbReference type="GO" id="GO:0061599">
    <property type="term" value="F:molybdopterin molybdotransferase activity"/>
    <property type="evidence" value="ECO:0007669"/>
    <property type="project" value="UniProtKB-EC"/>
</dbReference>
<keyword evidence="5" id="KW-0808">Transferase</keyword>
<dbReference type="InterPro" id="IPR036688">
    <property type="entry name" value="MoeA_C_domain_IV_sf"/>
</dbReference>
<evidence type="ECO:0000313" key="11">
    <source>
        <dbReference type="EMBL" id="CAJ36060.1"/>
    </source>
</evidence>
<dbReference type="EMBL" id="AM114193">
    <property type="protein sequence ID" value="CAJ36060.1"/>
    <property type="molecule type" value="Genomic_DNA"/>
</dbReference>
<dbReference type="GO" id="GO:0005737">
    <property type="term" value="C:cytoplasm"/>
    <property type="evidence" value="ECO:0007669"/>
    <property type="project" value="TreeGrafter"/>
</dbReference>
<reference evidence="11 12" key="1">
    <citation type="journal article" date="2006" name="Science">
        <title>Genome of rice cluster I archaea -- the key methane producers in the rice rhizosphere.</title>
        <authorList>
            <person name="Erkel C."/>
            <person name="Kube M."/>
            <person name="Reinhardt R."/>
            <person name="Liesack W."/>
        </authorList>
    </citation>
    <scope>NUCLEOTIDE SEQUENCE [LARGE SCALE GENOMIC DNA]</scope>
    <source>
        <strain evidence="12">DSM 22066 / NBRC 105507 / MRE50</strain>
    </source>
</reference>
<evidence type="ECO:0000256" key="1">
    <source>
        <dbReference type="ARBA" id="ARBA00001946"/>
    </source>
</evidence>
<dbReference type="SUPFAM" id="SSF63867">
    <property type="entry name" value="MoeA C-terminal domain-like"/>
    <property type="match status" value="1"/>
</dbReference>
<evidence type="ECO:0000256" key="5">
    <source>
        <dbReference type="ARBA" id="ARBA00022679"/>
    </source>
</evidence>
<dbReference type="Gene3D" id="3.90.105.10">
    <property type="entry name" value="Molybdopterin biosynthesis moea protein, domain 2"/>
    <property type="match status" value="1"/>
</dbReference>
<gene>
    <name evidence="11" type="primary">moeA-1</name>
    <name evidence="11" type="ORF">RCIX661</name>
</gene>
<proteinExistence type="predicted"/>
<dbReference type="InterPro" id="IPR024370">
    <property type="entry name" value="PBP_domain"/>
</dbReference>
<dbReference type="Pfam" id="PF12727">
    <property type="entry name" value="PBP_like"/>
    <property type="match status" value="1"/>
</dbReference>
<dbReference type="FunFam" id="3.40.980.10:FF:000004">
    <property type="entry name" value="Molybdopterin molybdenumtransferase"/>
    <property type="match status" value="1"/>
</dbReference>
<keyword evidence="7" id="KW-0460">Magnesium</keyword>
<evidence type="ECO:0000256" key="7">
    <source>
        <dbReference type="ARBA" id="ARBA00022842"/>
    </source>
</evidence>
<dbReference type="InterPro" id="IPR001453">
    <property type="entry name" value="MoaB/Mog_dom"/>
</dbReference>
<evidence type="ECO:0000256" key="6">
    <source>
        <dbReference type="ARBA" id="ARBA00022723"/>
    </source>
</evidence>
<keyword evidence="8" id="KW-0501">Molybdenum cofactor biosynthesis</keyword>
<dbReference type="InterPro" id="IPR005110">
    <property type="entry name" value="MoeA_linker/N"/>
</dbReference>
<dbReference type="SUPFAM" id="SSF53218">
    <property type="entry name" value="Molybdenum cofactor biosynthesis proteins"/>
    <property type="match status" value="1"/>
</dbReference>
<dbReference type="SMART" id="SM00852">
    <property type="entry name" value="MoCF_biosynth"/>
    <property type="match status" value="1"/>
</dbReference>
<evidence type="ECO:0000256" key="3">
    <source>
        <dbReference type="ARBA" id="ARBA00013269"/>
    </source>
</evidence>
<evidence type="ECO:0000256" key="2">
    <source>
        <dbReference type="ARBA" id="ARBA00005046"/>
    </source>
</evidence>
<dbReference type="SUPFAM" id="SSF53850">
    <property type="entry name" value="Periplasmic binding protein-like II"/>
    <property type="match status" value="1"/>
</dbReference>
<comment type="pathway">
    <text evidence="2">Cofactor biosynthesis; molybdopterin biosynthesis.</text>
</comment>
<keyword evidence="4" id="KW-0500">Molybdenum</keyword>
<dbReference type="Proteomes" id="UP000000663">
    <property type="component" value="Chromosome"/>
</dbReference>
<dbReference type="Gene3D" id="3.40.980.10">
    <property type="entry name" value="MoaB/Mog-like domain"/>
    <property type="match status" value="1"/>
</dbReference>
<dbReference type="Gene3D" id="3.40.190.10">
    <property type="entry name" value="Periplasmic binding protein-like II"/>
    <property type="match status" value="1"/>
</dbReference>
<dbReference type="GO" id="GO:0046872">
    <property type="term" value="F:metal ion binding"/>
    <property type="evidence" value="ECO:0007669"/>
    <property type="project" value="UniProtKB-KW"/>
</dbReference>
<dbReference type="NCBIfam" id="NF045515">
    <property type="entry name" value="Glp_gephyrin"/>
    <property type="match status" value="1"/>
</dbReference>
<dbReference type="Gene3D" id="2.170.190.11">
    <property type="entry name" value="Molybdopterin biosynthesis moea protein, domain 3"/>
    <property type="match status" value="1"/>
</dbReference>
<dbReference type="PANTHER" id="PTHR10192:SF5">
    <property type="entry name" value="GEPHYRIN"/>
    <property type="match status" value="1"/>
</dbReference>
<evidence type="ECO:0000313" key="12">
    <source>
        <dbReference type="Proteomes" id="UP000000663"/>
    </source>
</evidence>
<dbReference type="KEGG" id="rci:RCIX661"/>
<dbReference type="GeneID" id="5144747"/>
<comment type="cofactor">
    <cofactor evidence="1">
        <name>Mg(2+)</name>
        <dbReference type="ChEBI" id="CHEBI:18420"/>
    </cofactor>
</comment>
<dbReference type="Gene3D" id="2.40.340.10">
    <property type="entry name" value="MoeA, C-terminal, domain IV"/>
    <property type="match status" value="1"/>
</dbReference>
<sequence length="642" mass="68598">MSNSSRKEFRTLVSLEDARKALLPFYKTAEEQVPLPECYGRTLARNIASRVDVPGFDRASMDGFAVKARDTWGADEAEPRSLRIAGIIHAGDTPAVKVEPGTAVEIATGAMMPEGANAVVMVEQTDTEGDTVNIRKPVSPGENVMHAGADVMQGELVLRKGTRLTSREISVLAAVGLKEVPVYRRPGVAIISTGNEIASPGEPLKPGQIYDVNAYAVGAGVIENGGEPCYYGIVRDEPDAFRKALLDASTKADLVLTSGSTSAGASDMMFSTVGGVGKVLVHGIKIKPGKPTIIGEANGRPFIGLPGYPSSALTIFNEVAAPLIRHMSGHPEPERSTVKAKMALTLQSEAGREVLQPVGLTRTKDGLAAYPIEKGSGAVTSLRDADGYVEIGEDVHVIEEGSEVEVRLFSPVISFPDLLIIGSHCLGIDVITDLMGEKGFTVRSINVGSLGGFRSIRKGVADVAGVHLLDESGVYNEPFLKSLGIGDATLVKGYIREQGIIVARGNPLHIRGIADLPGKRIVNRTKGSGTRTLFDMELRKLAAEKGVPFEKLIESIRGYDVEAKTHSAVAAAIIAGKADAGLGIKTVAVQNRLDFIPLRDEEYDFVIRKEVLDRPATKAFLEILKSKEFDAELQNLGYRLKI</sequence>
<evidence type="ECO:0000256" key="4">
    <source>
        <dbReference type="ARBA" id="ARBA00022505"/>
    </source>
</evidence>
<dbReference type="RefSeq" id="WP_012036449.1">
    <property type="nucleotide sequence ID" value="NC_009464.1"/>
</dbReference>
<dbReference type="UniPathway" id="UPA00344"/>
<dbReference type="PANTHER" id="PTHR10192">
    <property type="entry name" value="MOLYBDOPTERIN BIOSYNTHESIS PROTEIN"/>
    <property type="match status" value="1"/>
</dbReference>
<dbReference type="PATRIC" id="fig|351160.9.peg.2176"/>
<dbReference type="STRING" id="351160.RCIX661"/>
<dbReference type="FunFam" id="2.170.190.11:FF:000001">
    <property type="entry name" value="Molybdopterin molybdenumtransferase"/>
    <property type="match status" value="1"/>
</dbReference>
<dbReference type="NCBIfam" id="NF011068">
    <property type="entry name" value="PRK14498.1"/>
    <property type="match status" value="1"/>
</dbReference>
<dbReference type="CDD" id="cd00887">
    <property type="entry name" value="MoeA"/>
    <property type="match status" value="1"/>
</dbReference>
<dbReference type="SUPFAM" id="SSF63882">
    <property type="entry name" value="MoeA N-terminal region -like"/>
    <property type="match status" value="1"/>
</dbReference>
<dbReference type="GO" id="GO:0006777">
    <property type="term" value="P:Mo-molybdopterin cofactor biosynthetic process"/>
    <property type="evidence" value="ECO:0007669"/>
    <property type="project" value="UniProtKB-KW"/>
</dbReference>
<dbReference type="EC" id="2.10.1.1" evidence="3"/>
<dbReference type="InterPro" id="IPR036425">
    <property type="entry name" value="MoaB/Mog-like_dom_sf"/>
</dbReference>
<evidence type="ECO:0000259" key="10">
    <source>
        <dbReference type="SMART" id="SM00852"/>
    </source>
</evidence>
<dbReference type="OrthoDB" id="31371at2157"/>
<protein>
    <recommendedName>
        <fullName evidence="3">molybdopterin molybdotransferase</fullName>
        <ecNumber evidence="3">2.10.1.1</ecNumber>
    </recommendedName>
</protein>
<dbReference type="InterPro" id="IPR005111">
    <property type="entry name" value="MoeA_C_domain_IV"/>
</dbReference>
<keyword evidence="6" id="KW-0479">Metal-binding</keyword>
<evidence type="ECO:0000256" key="8">
    <source>
        <dbReference type="ARBA" id="ARBA00023150"/>
    </source>
</evidence>
<dbReference type="eggNOG" id="arCOG00217">
    <property type="taxonomic scope" value="Archaea"/>
</dbReference>
<keyword evidence="12" id="KW-1185">Reference proteome</keyword>
<comment type="catalytic activity">
    <reaction evidence="9">
        <text>adenylyl-molybdopterin + molybdate = Mo-molybdopterin + AMP + H(+)</text>
        <dbReference type="Rhea" id="RHEA:35047"/>
        <dbReference type="ChEBI" id="CHEBI:15378"/>
        <dbReference type="ChEBI" id="CHEBI:36264"/>
        <dbReference type="ChEBI" id="CHEBI:62727"/>
        <dbReference type="ChEBI" id="CHEBI:71302"/>
        <dbReference type="ChEBI" id="CHEBI:456215"/>
        <dbReference type="EC" id="2.10.1.1"/>
    </reaction>
</comment>
<organism evidence="11 12">
    <name type="scientific">Methanocella arvoryzae (strain DSM 22066 / NBRC 105507 / MRE50)</name>
    <dbReference type="NCBI Taxonomy" id="351160"/>
    <lineage>
        <taxon>Archaea</taxon>
        <taxon>Methanobacteriati</taxon>
        <taxon>Methanobacteriota</taxon>
        <taxon>Stenosarchaea group</taxon>
        <taxon>Methanomicrobia</taxon>
        <taxon>Methanocellales</taxon>
        <taxon>Methanocellaceae</taxon>
        <taxon>Methanocella</taxon>
    </lineage>
</organism>
<dbReference type="AlphaFoldDB" id="Q0W6D3"/>
<dbReference type="InterPro" id="IPR036135">
    <property type="entry name" value="MoeA_linker/N_sf"/>
</dbReference>
<feature type="domain" description="MoaB/Mog" evidence="10">
    <location>
        <begin position="189"/>
        <end position="326"/>
    </location>
</feature>
<dbReference type="NCBIfam" id="TIGR00177">
    <property type="entry name" value="molyb_syn"/>
    <property type="match status" value="1"/>
</dbReference>